<proteinExistence type="predicted"/>
<name>A0A4R4N5F4_9ACTN</name>
<feature type="chain" id="PRO_5020847928" description="Secreted protein" evidence="1">
    <location>
        <begin position="26"/>
        <end position="112"/>
    </location>
</feature>
<evidence type="ECO:0008006" key="4">
    <source>
        <dbReference type="Google" id="ProtNLM"/>
    </source>
</evidence>
<keyword evidence="1" id="KW-0732">Signal</keyword>
<dbReference type="AlphaFoldDB" id="A0A4R4N5F4"/>
<sequence length="112" mass="11794">MRALLTGAALTCLTGTTVATIPAHAAPRAGSDGGGETFRYAYGACQPQRQYQPSRKIATFDNQPLDGCQVVLTNRAGESTVLCEGRGEVPAEFRRSPQVRVQPGTAPECAEA</sequence>
<dbReference type="Proteomes" id="UP000295157">
    <property type="component" value="Unassembled WGS sequence"/>
</dbReference>
<evidence type="ECO:0000313" key="2">
    <source>
        <dbReference type="EMBL" id="TDC01482.1"/>
    </source>
</evidence>
<accession>A0A4R4N5F4</accession>
<feature type="signal peptide" evidence="1">
    <location>
        <begin position="1"/>
        <end position="25"/>
    </location>
</feature>
<dbReference type="RefSeq" id="WP_165959909.1">
    <property type="nucleotide sequence ID" value="NZ_SMJZ01000158.1"/>
</dbReference>
<reference evidence="2 3" key="1">
    <citation type="submission" date="2019-02" db="EMBL/GenBank/DDBJ databases">
        <title>Draft genome sequences of novel Actinobacteria.</title>
        <authorList>
            <person name="Sahin N."/>
            <person name="Ay H."/>
            <person name="Saygin H."/>
        </authorList>
    </citation>
    <scope>NUCLEOTIDE SEQUENCE [LARGE SCALE GENOMIC DNA]</scope>
    <source>
        <strain evidence="2 3">KC201</strain>
    </source>
</reference>
<keyword evidence="3" id="KW-1185">Reference proteome</keyword>
<comment type="caution">
    <text evidence="2">The sequence shown here is derived from an EMBL/GenBank/DDBJ whole genome shotgun (WGS) entry which is preliminary data.</text>
</comment>
<gene>
    <name evidence="2" type="ORF">E1267_31825</name>
</gene>
<protein>
    <recommendedName>
        <fullName evidence="4">Secreted protein</fullName>
    </recommendedName>
</protein>
<organism evidence="2 3">
    <name type="scientific">Nonomuraea longispora</name>
    <dbReference type="NCBI Taxonomy" id="1848320"/>
    <lineage>
        <taxon>Bacteria</taxon>
        <taxon>Bacillati</taxon>
        <taxon>Actinomycetota</taxon>
        <taxon>Actinomycetes</taxon>
        <taxon>Streptosporangiales</taxon>
        <taxon>Streptosporangiaceae</taxon>
        <taxon>Nonomuraea</taxon>
    </lineage>
</organism>
<evidence type="ECO:0000256" key="1">
    <source>
        <dbReference type="SAM" id="SignalP"/>
    </source>
</evidence>
<dbReference type="EMBL" id="SMJZ01000158">
    <property type="protein sequence ID" value="TDC01482.1"/>
    <property type="molecule type" value="Genomic_DNA"/>
</dbReference>
<evidence type="ECO:0000313" key="3">
    <source>
        <dbReference type="Proteomes" id="UP000295157"/>
    </source>
</evidence>